<comment type="caution">
    <text evidence="4">The sequence shown here is derived from an EMBL/GenBank/DDBJ whole genome shotgun (WGS) entry which is preliminary data.</text>
</comment>
<keyword evidence="2" id="KW-0812">Transmembrane</keyword>
<keyword evidence="4" id="KW-0808">Transferase</keyword>
<evidence type="ECO:0000313" key="5">
    <source>
        <dbReference type="Proteomes" id="UP000315522"/>
    </source>
</evidence>
<evidence type="ECO:0000313" key="4">
    <source>
        <dbReference type="EMBL" id="TVY93787.1"/>
    </source>
</evidence>
<accession>A0A559MLE4</accession>
<organism evidence="4 5">
    <name type="scientific">Lachnellula willkommii</name>
    <dbReference type="NCBI Taxonomy" id="215461"/>
    <lineage>
        <taxon>Eukaryota</taxon>
        <taxon>Fungi</taxon>
        <taxon>Dikarya</taxon>
        <taxon>Ascomycota</taxon>
        <taxon>Pezizomycotina</taxon>
        <taxon>Leotiomycetes</taxon>
        <taxon>Helotiales</taxon>
        <taxon>Lachnaceae</taxon>
        <taxon>Lachnellula</taxon>
    </lineage>
</organism>
<dbReference type="InterPro" id="IPR051091">
    <property type="entry name" value="O-Glucosyltr/Glycosyltrsf_90"/>
</dbReference>
<evidence type="ECO:0000256" key="2">
    <source>
        <dbReference type="SAM" id="Phobius"/>
    </source>
</evidence>
<name>A0A559MLE4_9HELO</name>
<dbReference type="GO" id="GO:0016740">
    <property type="term" value="F:transferase activity"/>
    <property type="evidence" value="ECO:0007669"/>
    <property type="project" value="UniProtKB-KW"/>
</dbReference>
<feature type="domain" description="Glycosyl transferase CAP10" evidence="3">
    <location>
        <begin position="353"/>
        <end position="659"/>
    </location>
</feature>
<dbReference type="AlphaFoldDB" id="A0A559MLE4"/>
<evidence type="ECO:0000259" key="3">
    <source>
        <dbReference type="SMART" id="SM00672"/>
    </source>
</evidence>
<dbReference type="InterPro" id="IPR006598">
    <property type="entry name" value="CAP10"/>
</dbReference>
<feature type="region of interest" description="Disordered" evidence="1">
    <location>
        <begin position="667"/>
        <end position="689"/>
    </location>
</feature>
<dbReference type="PANTHER" id="PTHR12203">
    <property type="entry name" value="KDEL LYS-ASP-GLU-LEU CONTAINING - RELATED"/>
    <property type="match status" value="1"/>
</dbReference>
<protein>
    <submittedName>
        <fullName evidence="4">Beta-1,2-xylosyltransferase</fullName>
    </submittedName>
</protein>
<dbReference type="PANTHER" id="PTHR12203:SF22">
    <property type="entry name" value="CAPSULE ASSOCIATED PROTEIN"/>
    <property type="match status" value="1"/>
</dbReference>
<reference evidence="4 5" key="1">
    <citation type="submission" date="2018-05" db="EMBL/GenBank/DDBJ databases">
        <title>Genome sequencing and assembly of the regulated plant pathogen Lachnellula willkommii and related sister species for the development of diagnostic species identification markers.</title>
        <authorList>
            <person name="Giroux E."/>
            <person name="Bilodeau G."/>
        </authorList>
    </citation>
    <scope>NUCLEOTIDE SEQUENCE [LARGE SCALE GENOMIC DNA]</scope>
    <source>
        <strain evidence="4 5">CBS 172.35</strain>
    </source>
</reference>
<evidence type="ECO:0000256" key="1">
    <source>
        <dbReference type="SAM" id="MobiDB-lite"/>
    </source>
</evidence>
<dbReference type="EMBL" id="QGML01000079">
    <property type="protein sequence ID" value="TVY93787.1"/>
    <property type="molecule type" value="Genomic_DNA"/>
</dbReference>
<dbReference type="Proteomes" id="UP000315522">
    <property type="component" value="Unassembled WGS sequence"/>
</dbReference>
<keyword evidence="5" id="KW-1185">Reference proteome</keyword>
<feature type="transmembrane region" description="Helical" evidence="2">
    <location>
        <begin position="12"/>
        <end position="32"/>
    </location>
</feature>
<proteinExistence type="predicted"/>
<sequence>MATFDRGKQRLFLSLAIVGVVILVVNLALLAGTDVPSRIKKISIPYKDKSGQDTPPDPNVLPPFLELSFQYSLFIQLPKLPSWHHDNSDTFEELAGINDQHPISDLMKKGDEAWSQYEESRSTTFGETVRKYRKTYGRHPPPGFREWYKFARERNVHNVDDFTQIMDDLRPFWGVEPAEIRSLAAHMHENDADGVSGLHIRNGKVWKLSNSGWRIETMSKMVEPFVNKLPDMDIAMNRLDQPRVVVPWDDMQKLLAAEETTRRVAPDALAEWSTNMTGFWKDNDPAPILTDPVWFRAPGSQYMIIAKEGCPPESHARDGKSSVESAEATYKLQQGGFVTNFNLSSDLCTIGPEIQDKHGFLYASSSIVASKRLLPIFGECKVNVNNDILFPANMYYKDDDRYEYDSKFDYKWDDKHDSMIWRGVTSGGTNTVETYKNMHRHRLVLLSNGTVMADKKVRIMTQDTNQPGAYNNYDDFGPSEFALKHTDVGFTEAASCVPDCHFYDDVFTFKNITTLSEQFESKFVVDVDGHSFSGRWHAFLQSKSLGIKATIFREWHDSRLFAWRHFVPLDNRYDEIYSILTYFIGLGKPGEPNKPYIQRHSFEGRKLGRQGSEWASKVLRKEDIEVSHPATHHFLTAANPQKIYMYRLLLEYARLIDDNRDKIGYSGDGSELDKYDSKHPMSVANGGHA</sequence>
<keyword evidence="2" id="KW-0472">Membrane</keyword>
<gene>
    <name evidence="4" type="primary">CXT1_0</name>
    <name evidence="4" type="ORF">LAWI1_G000953</name>
</gene>
<keyword evidence="2" id="KW-1133">Transmembrane helix</keyword>
<dbReference type="SMART" id="SM00672">
    <property type="entry name" value="CAP10"/>
    <property type="match status" value="1"/>
</dbReference>